<dbReference type="Gene3D" id="2.40.30.10">
    <property type="entry name" value="Translation factors"/>
    <property type="match status" value="1"/>
</dbReference>
<evidence type="ECO:0000256" key="11">
    <source>
        <dbReference type="ARBA" id="ARBA00049564"/>
    </source>
</evidence>
<dbReference type="Proteomes" id="UP000247409">
    <property type="component" value="Unassembled WGS sequence"/>
</dbReference>
<dbReference type="InterPro" id="IPR023382">
    <property type="entry name" value="MnmA-like_central_sf"/>
</dbReference>
<evidence type="ECO:0000313" key="14">
    <source>
        <dbReference type="EMBL" id="PXF46345.1"/>
    </source>
</evidence>
<dbReference type="InterPro" id="IPR046885">
    <property type="entry name" value="MnmA-like_C"/>
</dbReference>
<name>A0A2V3IW79_9FLOR</name>
<evidence type="ECO:0000256" key="1">
    <source>
        <dbReference type="ARBA" id="ARBA00003986"/>
    </source>
</evidence>
<dbReference type="SUPFAM" id="SSF52402">
    <property type="entry name" value="Adenine nucleotide alpha hydrolases-like"/>
    <property type="match status" value="1"/>
</dbReference>
<dbReference type="EMBL" id="NBIV01000040">
    <property type="protein sequence ID" value="PXF46345.1"/>
    <property type="molecule type" value="Genomic_DNA"/>
</dbReference>
<reference evidence="14 15" key="1">
    <citation type="journal article" date="2018" name="Mol. Biol. Evol.">
        <title>Analysis of the draft genome of the red seaweed Gracilariopsis chorda provides insights into genome size evolution in Rhodophyta.</title>
        <authorList>
            <person name="Lee J."/>
            <person name="Yang E.C."/>
            <person name="Graf L."/>
            <person name="Yang J.H."/>
            <person name="Qiu H."/>
            <person name="Zel Zion U."/>
            <person name="Chan C.X."/>
            <person name="Stephens T.G."/>
            <person name="Weber A.P.M."/>
            <person name="Boo G.H."/>
            <person name="Boo S.M."/>
            <person name="Kim K.M."/>
            <person name="Shin Y."/>
            <person name="Jung M."/>
            <person name="Lee S.J."/>
            <person name="Yim H.S."/>
            <person name="Lee J.H."/>
            <person name="Bhattacharya D."/>
            <person name="Yoon H.S."/>
        </authorList>
    </citation>
    <scope>NUCLEOTIDE SEQUENCE [LARGE SCALE GENOMIC DNA]</scope>
    <source>
        <strain evidence="14 15">SKKU-2015</strain>
        <tissue evidence="14">Whole body</tissue>
    </source>
</reference>
<dbReference type="InterPro" id="IPR046884">
    <property type="entry name" value="MnmA-like_central"/>
</dbReference>
<evidence type="ECO:0000256" key="6">
    <source>
        <dbReference type="ARBA" id="ARBA00022694"/>
    </source>
</evidence>
<proteinExistence type="inferred from homology"/>
<dbReference type="OrthoDB" id="3685at2759"/>
<dbReference type="GO" id="GO:0061708">
    <property type="term" value="F:tRNA-5-taurinomethyluridine 2-sulfurtransferase"/>
    <property type="evidence" value="ECO:0007669"/>
    <property type="project" value="UniProtKB-EC"/>
</dbReference>
<keyword evidence="4" id="KW-0820">tRNA-binding</keyword>
<feature type="domain" description="tRNA-specific 2-thiouridylase MnmA-like central" evidence="13">
    <location>
        <begin position="229"/>
        <end position="284"/>
    </location>
</feature>
<keyword evidence="15" id="KW-1185">Reference proteome</keyword>
<dbReference type="Pfam" id="PF20259">
    <property type="entry name" value="tRNA_Me_trans_M"/>
    <property type="match status" value="1"/>
</dbReference>
<dbReference type="Gene3D" id="2.30.30.280">
    <property type="entry name" value="Adenine nucleotide alpha hydrolases-like domains"/>
    <property type="match status" value="1"/>
</dbReference>
<comment type="catalytic activity">
    <reaction evidence="11">
        <text>5-taurinomethyluridine(34) in tRNA + S-sulfanyl-L-cysteinyl-[protein] + AH2 + ATP = 5-taurinomethyl-2-thiouridine(34) in tRNA + L-cysteinyl-[protein] + A + AMP + diphosphate + H(+)</text>
        <dbReference type="Rhea" id="RHEA:47040"/>
        <dbReference type="Rhea" id="RHEA-COMP:10131"/>
        <dbReference type="Rhea" id="RHEA-COMP:11726"/>
        <dbReference type="Rhea" id="RHEA-COMP:11732"/>
        <dbReference type="Rhea" id="RHEA-COMP:11733"/>
        <dbReference type="ChEBI" id="CHEBI:13193"/>
        <dbReference type="ChEBI" id="CHEBI:15378"/>
        <dbReference type="ChEBI" id="CHEBI:17499"/>
        <dbReference type="ChEBI" id="CHEBI:29950"/>
        <dbReference type="ChEBI" id="CHEBI:30616"/>
        <dbReference type="ChEBI" id="CHEBI:33019"/>
        <dbReference type="ChEBI" id="CHEBI:61963"/>
        <dbReference type="ChEBI" id="CHEBI:87171"/>
        <dbReference type="ChEBI" id="CHEBI:87172"/>
        <dbReference type="ChEBI" id="CHEBI:456215"/>
        <dbReference type="EC" id="2.8.1.14"/>
    </reaction>
</comment>
<keyword evidence="10" id="KW-1015">Disulfide bond</keyword>
<evidence type="ECO:0000256" key="5">
    <source>
        <dbReference type="ARBA" id="ARBA00022679"/>
    </source>
</evidence>
<evidence type="ECO:0000259" key="13">
    <source>
        <dbReference type="Pfam" id="PF20259"/>
    </source>
</evidence>
<keyword evidence="7" id="KW-0547">Nucleotide-binding</keyword>
<evidence type="ECO:0000256" key="4">
    <source>
        <dbReference type="ARBA" id="ARBA00022555"/>
    </source>
</evidence>
<dbReference type="GO" id="GO:0002143">
    <property type="term" value="P:tRNA wobble position uridine thiolation"/>
    <property type="evidence" value="ECO:0007669"/>
    <property type="project" value="TreeGrafter"/>
</dbReference>
<comment type="function">
    <text evidence="1">Catalyzes the 2-thiolation of uridine at the wobble position (U34) of mitochondrial tRNA(Lys), tRNA(Glu) and tRNA(Gln). Required for the formation of 5-taurinomethyl-2-thiouridine (tm5s2U) of mitochondrial tRNA(Lys), tRNA(Glu), and tRNA(Gln) at the wobble position. ATP is required to activate the C2 atom of the wobble base.</text>
</comment>
<dbReference type="PANTHER" id="PTHR11933:SF5">
    <property type="entry name" value="MITOCHONDRIAL TRNA-SPECIFIC 2-THIOURIDYLASE 1"/>
    <property type="match status" value="1"/>
</dbReference>
<dbReference type="InterPro" id="IPR014729">
    <property type="entry name" value="Rossmann-like_a/b/a_fold"/>
</dbReference>
<comment type="caution">
    <text evidence="14">The sequence shown here is derived from an EMBL/GenBank/DDBJ whole genome shotgun (WGS) entry which is preliminary data.</text>
</comment>
<keyword evidence="9" id="KW-0694">RNA-binding</keyword>
<dbReference type="CDD" id="cd01998">
    <property type="entry name" value="MnmA_TRMU-like"/>
    <property type="match status" value="1"/>
</dbReference>
<gene>
    <name evidence="14" type="ORF">BWQ96_03844</name>
</gene>
<sequence length="404" mass="44498">MRSATELINRALRSVAEPTQKGSPIYLALSGGVDSSVSALILREAGWCVNPILMRCWDDQQDEGSNNCFDTELRAAERTVATLKVEPLKVFDFVKEYWTDVFENVFLRGIKSGFIPNADLACNRWVKFGAFPERVTELGGHNARMATGHYAKVRHTPEGVRLYAARDIQKDQSYFLASVQGDSLKRVTLPVGDLLKSEVISIASAVNLPSATAKSSRGICFVGKRSMAEFLAQYVVMEPGGKFVSLTSGEVLGEVKNGHAFTVGQRAKIGGLAQAMFVVRKQGKDIIVAPQGHKSLRCQSVWCDRADWVRAEPWSLAAGRETKLSFKGCSTMAMQEASVRRKDGGWVVSFEKEGKRIARGQAIVLYDGDECLGALWPRHVYEKDGHTEFIVDSSRDSVGLPVTR</sequence>
<protein>
    <recommendedName>
        <fullName evidence="3">tRNA-5-taurinomethyluridine 2-sulfurtransferase</fullName>
        <ecNumber evidence="3">2.8.1.14</ecNumber>
    </recommendedName>
</protein>
<dbReference type="Pfam" id="PF03054">
    <property type="entry name" value="tRNA_Me_trans"/>
    <property type="match status" value="1"/>
</dbReference>
<dbReference type="Pfam" id="PF20258">
    <property type="entry name" value="tRNA_Me_trans_C"/>
    <property type="match status" value="1"/>
</dbReference>
<accession>A0A2V3IW79</accession>
<evidence type="ECO:0000256" key="10">
    <source>
        <dbReference type="ARBA" id="ARBA00023157"/>
    </source>
</evidence>
<dbReference type="AlphaFoldDB" id="A0A2V3IW79"/>
<evidence type="ECO:0000256" key="7">
    <source>
        <dbReference type="ARBA" id="ARBA00022741"/>
    </source>
</evidence>
<evidence type="ECO:0000256" key="9">
    <source>
        <dbReference type="ARBA" id="ARBA00022884"/>
    </source>
</evidence>
<comment type="similarity">
    <text evidence="2">Belongs to the MnmA/TRMU family.</text>
</comment>
<evidence type="ECO:0000259" key="12">
    <source>
        <dbReference type="Pfam" id="PF20258"/>
    </source>
</evidence>
<keyword evidence="5" id="KW-0808">Transferase</keyword>
<dbReference type="InterPro" id="IPR004506">
    <property type="entry name" value="MnmA-like"/>
</dbReference>
<feature type="domain" description="tRNA-specific 2-thiouridylase MnmA-like C-terminal" evidence="12">
    <location>
        <begin position="306"/>
        <end position="373"/>
    </location>
</feature>
<evidence type="ECO:0000256" key="3">
    <source>
        <dbReference type="ARBA" id="ARBA00011953"/>
    </source>
</evidence>
<dbReference type="NCBIfam" id="TIGR00420">
    <property type="entry name" value="trmU"/>
    <property type="match status" value="1"/>
</dbReference>
<keyword evidence="6" id="KW-0819">tRNA processing</keyword>
<keyword evidence="8" id="KW-0067">ATP-binding</keyword>
<dbReference type="Gene3D" id="3.40.50.620">
    <property type="entry name" value="HUPs"/>
    <property type="match status" value="1"/>
</dbReference>
<dbReference type="GO" id="GO:0005524">
    <property type="term" value="F:ATP binding"/>
    <property type="evidence" value="ECO:0007669"/>
    <property type="project" value="UniProtKB-KW"/>
</dbReference>
<dbReference type="STRING" id="448386.A0A2V3IW79"/>
<dbReference type="GO" id="GO:0000049">
    <property type="term" value="F:tRNA binding"/>
    <property type="evidence" value="ECO:0007669"/>
    <property type="project" value="UniProtKB-KW"/>
</dbReference>
<dbReference type="PANTHER" id="PTHR11933">
    <property type="entry name" value="TRNA 5-METHYLAMINOMETHYL-2-THIOURIDYLATE -METHYLTRANSFERASE"/>
    <property type="match status" value="1"/>
</dbReference>
<dbReference type="EC" id="2.8.1.14" evidence="3"/>
<evidence type="ECO:0000256" key="2">
    <source>
        <dbReference type="ARBA" id="ARBA00006191"/>
    </source>
</evidence>
<evidence type="ECO:0000256" key="8">
    <source>
        <dbReference type="ARBA" id="ARBA00022840"/>
    </source>
</evidence>
<organism evidence="14 15">
    <name type="scientific">Gracilariopsis chorda</name>
    <dbReference type="NCBI Taxonomy" id="448386"/>
    <lineage>
        <taxon>Eukaryota</taxon>
        <taxon>Rhodophyta</taxon>
        <taxon>Florideophyceae</taxon>
        <taxon>Rhodymeniophycidae</taxon>
        <taxon>Gracilariales</taxon>
        <taxon>Gracilariaceae</taxon>
        <taxon>Gracilariopsis</taxon>
    </lineage>
</organism>
<evidence type="ECO:0000313" key="15">
    <source>
        <dbReference type="Proteomes" id="UP000247409"/>
    </source>
</evidence>